<feature type="compositionally biased region" description="Basic and acidic residues" evidence="1">
    <location>
        <begin position="72"/>
        <end position="85"/>
    </location>
</feature>
<gene>
    <name evidence="2" type="ORF">AVDCRST_MAG19-3407</name>
</gene>
<evidence type="ECO:0000256" key="1">
    <source>
        <dbReference type="SAM" id="MobiDB-lite"/>
    </source>
</evidence>
<organism evidence="2">
    <name type="scientific">uncultured Thermomicrobiales bacterium</name>
    <dbReference type="NCBI Taxonomy" id="1645740"/>
    <lineage>
        <taxon>Bacteria</taxon>
        <taxon>Pseudomonadati</taxon>
        <taxon>Thermomicrobiota</taxon>
        <taxon>Thermomicrobia</taxon>
        <taxon>Thermomicrobiales</taxon>
        <taxon>environmental samples</taxon>
    </lineage>
</organism>
<sequence length="143" mass="15021">MKLRPPWGAAGDAGGGVRAAAEADADRGDDRRERGERGVGRGAPDLDRAVEAVPVDAAHAGAEEMPWVTKTGEARPVDRPAEGLAERQPIPADRRVTDSVIGASGRGALRADEFRPTSRRMGRPSPATRARPPSGRFAARPVG</sequence>
<evidence type="ECO:0000313" key="2">
    <source>
        <dbReference type="EMBL" id="CAA9576346.1"/>
    </source>
</evidence>
<protein>
    <submittedName>
        <fullName evidence="2">Uncharacterized protein</fullName>
    </submittedName>
</protein>
<name>A0A6J4VDW7_9BACT</name>
<reference evidence="2" key="1">
    <citation type="submission" date="2020-02" db="EMBL/GenBank/DDBJ databases">
        <authorList>
            <person name="Meier V. D."/>
        </authorList>
    </citation>
    <scope>NUCLEOTIDE SEQUENCE</scope>
    <source>
        <strain evidence="2">AVDCRST_MAG19</strain>
    </source>
</reference>
<feature type="compositionally biased region" description="Basic and acidic residues" evidence="1">
    <location>
        <begin position="24"/>
        <end position="50"/>
    </location>
</feature>
<dbReference type="AlphaFoldDB" id="A0A6J4VDW7"/>
<feature type="region of interest" description="Disordered" evidence="1">
    <location>
        <begin position="1"/>
        <end position="143"/>
    </location>
</feature>
<proteinExistence type="predicted"/>
<feature type="compositionally biased region" description="Low complexity" evidence="1">
    <location>
        <begin position="123"/>
        <end position="136"/>
    </location>
</feature>
<dbReference type="EMBL" id="CADCWL010000188">
    <property type="protein sequence ID" value="CAA9576346.1"/>
    <property type="molecule type" value="Genomic_DNA"/>
</dbReference>
<accession>A0A6J4VDW7</accession>